<sequence length="187" mass="21649">MVASMDLGIKVLAGVPVNDGMWLLHKGVRTKEDYFYFERRIAGIQSLAVRTKNINEYDAYLELNRDKRSLFKKLTRRLLRLYRNFAPHLLKKLCELGVSTNYSGYTLSIEQDKGNKFTSSVWSYRKLMEAIELKSQEHGMIVYVIVEYDTFRYCAFHGVEAKSPRGVVNRPLDHKLHLDLSGALNIL</sequence>
<organism evidence="2 3">
    <name type="scientific">Candidatus Marsarchaeota G2 archaeon OSP_D</name>
    <dbReference type="NCBI Taxonomy" id="1978157"/>
    <lineage>
        <taxon>Archaea</taxon>
        <taxon>Candidatus Marsarchaeota</taxon>
        <taxon>Candidatus Marsarchaeota group 2</taxon>
    </lineage>
</organism>
<feature type="domain" description="Probable transposase IS891/IS1136/IS1341" evidence="1">
    <location>
        <begin position="2"/>
        <end position="105"/>
    </location>
</feature>
<evidence type="ECO:0000313" key="3">
    <source>
        <dbReference type="Proteomes" id="UP000240322"/>
    </source>
</evidence>
<protein>
    <recommendedName>
        <fullName evidence="1">Probable transposase IS891/IS1136/IS1341 domain-containing protein</fullName>
    </recommendedName>
</protein>
<evidence type="ECO:0000259" key="1">
    <source>
        <dbReference type="Pfam" id="PF01385"/>
    </source>
</evidence>
<gene>
    <name evidence="2" type="ORF">B9Q03_05500</name>
</gene>
<dbReference type="EMBL" id="NEXE01000040">
    <property type="protein sequence ID" value="PSN90966.1"/>
    <property type="molecule type" value="Genomic_DNA"/>
</dbReference>
<comment type="caution">
    <text evidence="2">The sequence shown here is derived from an EMBL/GenBank/DDBJ whole genome shotgun (WGS) entry which is preliminary data.</text>
</comment>
<dbReference type="Proteomes" id="UP000240322">
    <property type="component" value="Unassembled WGS sequence"/>
</dbReference>
<dbReference type="Pfam" id="PF01385">
    <property type="entry name" value="OrfB_IS605"/>
    <property type="match status" value="1"/>
</dbReference>
<reference evidence="2 3" key="1">
    <citation type="submission" date="2017-04" db="EMBL/GenBank/DDBJ databases">
        <title>Novel microbial lineages endemic to geothermal iron-oxide mats fill important gaps in the evolutionary history of Archaea.</title>
        <authorList>
            <person name="Jay Z.J."/>
            <person name="Beam J.P."/>
            <person name="Dlakic M."/>
            <person name="Rusch D.B."/>
            <person name="Kozubal M.A."/>
            <person name="Inskeep W.P."/>
        </authorList>
    </citation>
    <scope>NUCLEOTIDE SEQUENCE [LARGE SCALE GENOMIC DNA]</scope>
    <source>
        <strain evidence="2">OSP_D</strain>
    </source>
</reference>
<accession>A0A2R6AX71</accession>
<evidence type="ECO:0000313" key="2">
    <source>
        <dbReference type="EMBL" id="PSN90966.1"/>
    </source>
</evidence>
<name>A0A2R6AX71_9ARCH</name>
<proteinExistence type="predicted"/>
<dbReference type="InterPro" id="IPR001959">
    <property type="entry name" value="Transposase"/>
</dbReference>
<dbReference type="AlphaFoldDB" id="A0A2R6AX71"/>